<dbReference type="EMBL" id="AZBU02000002">
    <property type="protein sequence ID" value="TKR94307.1"/>
    <property type="molecule type" value="Genomic_DNA"/>
</dbReference>
<evidence type="ECO:0000256" key="3">
    <source>
        <dbReference type="ARBA" id="ARBA00022737"/>
    </source>
</evidence>
<accession>A0A4U5PD04</accession>
<sequence>MQSDKHLHAMQEMPRAMVSPSPLPTTAQDADRPLQCLICGSFSTDSLHDMVDHLEVDRSRPYIGDITVVHGIYQCHLCPYSTNLKANFQLHTRTDKHVQRVHIMNHMREGGNSAGLGPATAVCRLSAVKSVVQVRCRPCQEILSCFTCSQFRFLISLLNLVQLQLLFPSSSALREHCHSRSHQSRLAYLGVACSASSSSSSLLLPMHEESLLPDSASSPPGLLQAFSSTVFECRVCPFTTPRKPEAMEHLLKHEDEDSATERPKTSGGESGGYSNPIFH</sequence>
<comment type="subcellular location">
    <subcellularLocation>
        <location evidence="1">Nucleus</location>
    </subcellularLocation>
</comment>
<evidence type="ECO:0000256" key="2">
    <source>
        <dbReference type="ARBA" id="ARBA00022723"/>
    </source>
</evidence>
<dbReference type="InterPro" id="IPR013087">
    <property type="entry name" value="Znf_C2H2_type"/>
</dbReference>
<feature type="region of interest" description="Disordered" evidence="5">
    <location>
        <begin position="252"/>
        <end position="279"/>
    </location>
</feature>
<dbReference type="PANTHER" id="PTHR45891">
    <property type="entry name" value="ZINC FINGER HOMEOBOX PROTEIN"/>
    <property type="match status" value="1"/>
</dbReference>
<dbReference type="GO" id="GO:0005634">
    <property type="term" value="C:nucleus"/>
    <property type="evidence" value="ECO:0007669"/>
    <property type="project" value="UniProtKB-SubCell"/>
</dbReference>
<feature type="domain" description="C2H2-type" evidence="6">
    <location>
        <begin position="231"/>
        <end position="253"/>
    </location>
</feature>
<evidence type="ECO:0000256" key="4">
    <source>
        <dbReference type="ARBA" id="ARBA00022833"/>
    </source>
</evidence>
<evidence type="ECO:0000256" key="5">
    <source>
        <dbReference type="SAM" id="MobiDB-lite"/>
    </source>
</evidence>
<feature type="region of interest" description="Disordered" evidence="5">
    <location>
        <begin position="1"/>
        <end position="26"/>
    </location>
</feature>
<reference evidence="7 8" key="1">
    <citation type="journal article" date="2015" name="Genome Biol.">
        <title>Comparative genomics of Steinernema reveals deeply conserved gene regulatory networks.</title>
        <authorList>
            <person name="Dillman A.R."/>
            <person name="Macchietto M."/>
            <person name="Porter C.F."/>
            <person name="Rogers A."/>
            <person name="Williams B."/>
            <person name="Antoshechkin I."/>
            <person name="Lee M.M."/>
            <person name="Goodwin Z."/>
            <person name="Lu X."/>
            <person name="Lewis E.E."/>
            <person name="Goodrich-Blair H."/>
            <person name="Stock S.P."/>
            <person name="Adams B.J."/>
            <person name="Sternberg P.W."/>
            <person name="Mortazavi A."/>
        </authorList>
    </citation>
    <scope>NUCLEOTIDE SEQUENCE [LARGE SCALE GENOMIC DNA]</scope>
    <source>
        <strain evidence="7 8">ALL</strain>
    </source>
</reference>
<dbReference type="SMART" id="SM00355">
    <property type="entry name" value="ZnF_C2H2"/>
    <property type="match status" value="3"/>
</dbReference>
<proteinExistence type="predicted"/>
<comment type="caution">
    <text evidence="7">The sequence shown here is derived from an EMBL/GenBank/DDBJ whole genome shotgun (WGS) entry which is preliminary data.</text>
</comment>
<dbReference type="Proteomes" id="UP000298663">
    <property type="component" value="Unassembled WGS sequence"/>
</dbReference>
<dbReference type="GO" id="GO:0000981">
    <property type="term" value="F:DNA-binding transcription factor activity, RNA polymerase II-specific"/>
    <property type="evidence" value="ECO:0007669"/>
    <property type="project" value="TreeGrafter"/>
</dbReference>
<evidence type="ECO:0000256" key="1">
    <source>
        <dbReference type="ARBA" id="ARBA00004123"/>
    </source>
</evidence>
<evidence type="ECO:0000313" key="8">
    <source>
        <dbReference type="Proteomes" id="UP000298663"/>
    </source>
</evidence>
<keyword evidence="4" id="KW-0862">Zinc</keyword>
<feature type="domain" description="C2H2-type" evidence="6">
    <location>
        <begin position="73"/>
        <end position="97"/>
    </location>
</feature>
<dbReference type="PANTHER" id="PTHR45891:SF3">
    <property type="entry name" value="ZINC FINGER PROTEIN 2"/>
    <property type="match status" value="1"/>
</dbReference>
<dbReference type="GO" id="GO:0046872">
    <property type="term" value="F:metal ion binding"/>
    <property type="evidence" value="ECO:0007669"/>
    <property type="project" value="UniProtKB-KW"/>
</dbReference>
<dbReference type="OrthoDB" id="6417226at2759"/>
<feature type="compositionally biased region" description="Basic and acidic residues" evidence="5">
    <location>
        <begin position="252"/>
        <end position="264"/>
    </location>
</feature>
<feature type="domain" description="C2H2-type" evidence="6">
    <location>
        <begin position="34"/>
        <end position="55"/>
    </location>
</feature>
<dbReference type="InterPro" id="IPR051968">
    <property type="entry name" value="ZnFinger_Homeobox_TR"/>
</dbReference>
<evidence type="ECO:0000313" key="7">
    <source>
        <dbReference type="EMBL" id="TKR94307.1"/>
    </source>
</evidence>
<dbReference type="AlphaFoldDB" id="A0A4U5PD04"/>
<dbReference type="GO" id="GO:0000978">
    <property type="term" value="F:RNA polymerase II cis-regulatory region sequence-specific DNA binding"/>
    <property type="evidence" value="ECO:0007669"/>
    <property type="project" value="TreeGrafter"/>
</dbReference>
<evidence type="ECO:0000259" key="6">
    <source>
        <dbReference type="SMART" id="SM00355"/>
    </source>
</evidence>
<reference evidence="7 8" key="2">
    <citation type="journal article" date="2019" name="G3 (Bethesda)">
        <title>Hybrid Assembly of the Genome of the Entomopathogenic Nematode Steinernema carpocapsae Identifies the X-Chromosome.</title>
        <authorList>
            <person name="Serra L."/>
            <person name="Macchietto M."/>
            <person name="Macias-Munoz A."/>
            <person name="McGill C.J."/>
            <person name="Rodriguez I.M."/>
            <person name="Rodriguez B."/>
            <person name="Murad R."/>
            <person name="Mortazavi A."/>
        </authorList>
    </citation>
    <scope>NUCLEOTIDE SEQUENCE [LARGE SCALE GENOMIC DNA]</scope>
    <source>
        <strain evidence="7 8">ALL</strain>
    </source>
</reference>
<keyword evidence="2" id="KW-0479">Metal-binding</keyword>
<gene>
    <name evidence="7" type="ORF">L596_008605</name>
</gene>
<organism evidence="7 8">
    <name type="scientific">Steinernema carpocapsae</name>
    <name type="common">Entomopathogenic nematode</name>
    <dbReference type="NCBI Taxonomy" id="34508"/>
    <lineage>
        <taxon>Eukaryota</taxon>
        <taxon>Metazoa</taxon>
        <taxon>Ecdysozoa</taxon>
        <taxon>Nematoda</taxon>
        <taxon>Chromadorea</taxon>
        <taxon>Rhabditida</taxon>
        <taxon>Tylenchina</taxon>
        <taxon>Panagrolaimomorpha</taxon>
        <taxon>Strongyloidoidea</taxon>
        <taxon>Steinernematidae</taxon>
        <taxon>Steinernema</taxon>
    </lineage>
</organism>
<name>A0A4U5PD04_STECR</name>
<protein>
    <recommendedName>
        <fullName evidence="6">C2H2-type domain-containing protein</fullName>
    </recommendedName>
</protein>
<keyword evidence="8" id="KW-1185">Reference proteome</keyword>
<keyword evidence="3" id="KW-0677">Repeat</keyword>
<dbReference type="STRING" id="34508.A0A4U5PD04"/>